<evidence type="ECO:0000259" key="6">
    <source>
        <dbReference type="Pfam" id="PF00389"/>
    </source>
</evidence>
<comment type="caution">
    <text evidence="9">The sequence shown here is derived from an EMBL/GenBank/DDBJ whole genome shotgun (WGS) entry which is preliminary data.</text>
</comment>
<dbReference type="InterPro" id="IPR036291">
    <property type="entry name" value="NAD(P)-bd_dom_sf"/>
</dbReference>
<comment type="similarity">
    <text evidence="5">Belongs to the D-isomer specific 2-hydroxyacid dehydrogenase family. PdxB subfamily.</text>
</comment>
<comment type="subunit">
    <text evidence="5">Homodimer.</text>
</comment>
<dbReference type="InterPro" id="IPR006139">
    <property type="entry name" value="D-isomer_2_OHA_DH_cat_dom"/>
</dbReference>
<comment type="function">
    <text evidence="5">Catalyzes the oxidation of erythronate-4-phosphate to 3-hydroxy-2-oxo-4-phosphonooxybutanoate.</text>
</comment>
<dbReference type="GO" id="GO:0051287">
    <property type="term" value="F:NAD binding"/>
    <property type="evidence" value="ECO:0007669"/>
    <property type="project" value="InterPro"/>
</dbReference>
<dbReference type="GO" id="GO:0036001">
    <property type="term" value="P:'de novo' pyridoxal 5'-phosphate biosynthetic process"/>
    <property type="evidence" value="ECO:0007669"/>
    <property type="project" value="TreeGrafter"/>
</dbReference>
<evidence type="ECO:0000259" key="7">
    <source>
        <dbReference type="Pfam" id="PF02826"/>
    </source>
</evidence>
<proteinExistence type="inferred from homology"/>
<evidence type="ECO:0000256" key="3">
    <source>
        <dbReference type="ARBA" id="ARBA00023027"/>
    </source>
</evidence>
<dbReference type="GO" id="GO:0008615">
    <property type="term" value="P:pyridoxine biosynthetic process"/>
    <property type="evidence" value="ECO:0007669"/>
    <property type="project" value="UniProtKB-UniRule"/>
</dbReference>
<dbReference type="Pfam" id="PF00389">
    <property type="entry name" value="2-Hacid_dh"/>
    <property type="match status" value="1"/>
</dbReference>
<evidence type="ECO:0000256" key="1">
    <source>
        <dbReference type="ARBA" id="ARBA00022490"/>
    </source>
</evidence>
<dbReference type="RefSeq" id="WP_039605891.1">
    <property type="nucleotide sequence ID" value="NZ_FMUP01000005.1"/>
</dbReference>
<feature type="binding site" evidence="5">
    <location>
        <position position="231"/>
    </location>
    <ligand>
        <name>NAD(+)</name>
        <dbReference type="ChEBI" id="CHEBI:57540"/>
    </ligand>
</feature>
<evidence type="ECO:0000313" key="9">
    <source>
        <dbReference type="EMBL" id="KHO66574.1"/>
    </source>
</evidence>
<keyword evidence="4 5" id="KW-0664">Pyridoxine biosynthesis</keyword>
<dbReference type="STRING" id="706570.PT85_03170"/>
<dbReference type="Gene3D" id="3.30.1370.170">
    <property type="match status" value="1"/>
</dbReference>
<feature type="binding site" evidence="5">
    <location>
        <begin position="126"/>
        <end position="127"/>
    </location>
    <ligand>
        <name>NAD(+)</name>
        <dbReference type="ChEBI" id="CHEBI:57540"/>
    </ligand>
</feature>
<feature type="binding site" evidence="5">
    <location>
        <position position="45"/>
    </location>
    <ligand>
        <name>substrate</name>
    </ligand>
</feature>
<dbReference type="InterPro" id="IPR024531">
    <property type="entry name" value="Erythronate-4-P_DHase_dimer"/>
</dbReference>
<feature type="binding site" evidence="5">
    <location>
        <position position="257"/>
    </location>
    <ligand>
        <name>substrate</name>
    </ligand>
</feature>
<feature type="domain" description="D-isomer specific 2-hydroxyacid dehydrogenase NAD-binding" evidence="7">
    <location>
        <begin position="109"/>
        <end position="255"/>
    </location>
</feature>
<reference evidence="9 10" key="1">
    <citation type="submission" date="2014-11" db="EMBL/GenBank/DDBJ databases">
        <title>Genome sequence of Pseudomonas tuomuerensis JCM 14085.</title>
        <authorList>
            <person name="Shin S.-K."/>
            <person name="Yi H."/>
        </authorList>
    </citation>
    <scope>NUCLEOTIDE SEQUENCE [LARGE SCALE GENOMIC DNA]</scope>
    <source>
        <strain evidence="9 10">JCM 14085</strain>
    </source>
</reference>
<feature type="active site" evidence="5">
    <location>
        <position position="236"/>
    </location>
</feature>
<dbReference type="GO" id="GO:0046983">
    <property type="term" value="F:protein dimerization activity"/>
    <property type="evidence" value="ECO:0007669"/>
    <property type="project" value="InterPro"/>
</dbReference>
<evidence type="ECO:0000259" key="8">
    <source>
        <dbReference type="Pfam" id="PF11890"/>
    </source>
</evidence>
<dbReference type="HAMAP" id="MF_01825">
    <property type="entry name" value="PdxB"/>
    <property type="match status" value="1"/>
</dbReference>
<dbReference type="GO" id="GO:0005829">
    <property type="term" value="C:cytosol"/>
    <property type="evidence" value="ECO:0007669"/>
    <property type="project" value="TreeGrafter"/>
</dbReference>
<keyword evidence="2 5" id="KW-0560">Oxidoreductase</keyword>
<comment type="catalytic activity">
    <reaction evidence="5">
        <text>4-phospho-D-erythronate + NAD(+) = (R)-3-hydroxy-2-oxo-4-phosphooxybutanoate + NADH + H(+)</text>
        <dbReference type="Rhea" id="RHEA:18829"/>
        <dbReference type="ChEBI" id="CHEBI:15378"/>
        <dbReference type="ChEBI" id="CHEBI:57540"/>
        <dbReference type="ChEBI" id="CHEBI:57945"/>
        <dbReference type="ChEBI" id="CHEBI:58538"/>
        <dbReference type="ChEBI" id="CHEBI:58766"/>
        <dbReference type="EC" id="1.1.1.290"/>
    </reaction>
</comment>
<evidence type="ECO:0000256" key="5">
    <source>
        <dbReference type="HAMAP-Rule" id="MF_01825"/>
    </source>
</evidence>
<comment type="subcellular location">
    <subcellularLocation>
        <location evidence="5">Cytoplasm</location>
    </subcellularLocation>
</comment>
<dbReference type="OrthoDB" id="9770208at2"/>
<gene>
    <name evidence="5" type="primary">pdxB</name>
    <name evidence="9" type="ORF">PT85_03170</name>
</gene>
<dbReference type="PANTHER" id="PTHR42938:SF9">
    <property type="entry name" value="FORMATE DEHYDROGENASE 1"/>
    <property type="match status" value="1"/>
</dbReference>
<feature type="binding site" evidence="5">
    <location>
        <position position="146"/>
    </location>
    <ligand>
        <name>NAD(+)</name>
        <dbReference type="ChEBI" id="CHEBI:57540"/>
    </ligand>
</feature>
<feature type="binding site" evidence="5">
    <location>
        <position position="256"/>
    </location>
    <ligand>
        <name>NAD(+)</name>
        <dbReference type="ChEBI" id="CHEBI:57540"/>
    </ligand>
</feature>
<dbReference type="Gene3D" id="3.40.50.720">
    <property type="entry name" value="NAD(P)-binding Rossmann-like Domain"/>
    <property type="match status" value="2"/>
</dbReference>
<keyword evidence="10" id="KW-1185">Reference proteome</keyword>
<dbReference type="AlphaFoldDB" id="A0A0B3C0X9"/>
<dbReference type="UniPathway" id="UPA00244">
    <property type="reaction ID" value="UER00310"/>
</dbReference>
<dbReference type="PROSITE" id="PS00671">
    <property type="entry name" value="D_2_HYDROXYACID_DH_3"/>
    <property type="match status" value="1"/>
</dbReference>
<dbReference type="EC" id="1.1.1.290" evidence="5"/>
<keyword evidence="1 5" id="KW-0963">Cytoplasm</keyword>
<dbReference type="InterPro" id="IPR029753">
    <property type="entry name" value="D-isomer_DH_CS"/>
</dbReference>
<feature type="active site" description="Proton donor" evidence="5">
    <location>
        <position position="253"/>
    </location>
</feature>
<dbReference type="SUPFAM" id="SSF52283">
    <property type="entry name" value="Formate/glycerate dehydrogenase catalytic domain-like"/>
    <property type="match status" value="1"/>
</dbReference>
<dbReference type="NCBIfam" id="NF001309">
    <property type="entry name" value="PRK00257.1"/>
    <property type="match status" value="1"/>
</dbReference>
<dbReference type="InterPro" id="IPR038251">
    <property type="entry name" value="PdxB_dimer_sf"/>
</dbReference>
<dbReference type="Pfam" id="PF02826">
    <property type="entry name" value="2-Hacid_dh_C"/>
    <property type="match status" value="1"/>
</dbReference>
<dbReference type="EMBL" id="JTAK01000001">
    <property type="protein sequence ID" value="KHO66574.1"/>
    <property type="molecule type" value="Genomic_DNA"/>
</dbReference>
<dbReference type="SUPFAM" id="SSF51735">
    <property type="entry name" value="NAD(P)-binding Rossmann-fold domains"/>
    <property type="match status" value="1"/>
</dbReference>
<feature type="binding site" evidence="5">
    <location>
        <begin position="205"/>
        <end position="207"/>
    </location>
    <ligand>
        <name>NAD(+)</name>
        <dbReference type="ChEBI" id="CHEBI:57540"/>
    </ligand>
</feature>
<dbReference type="InterPro" id="IPR020921">
    <property type="entry name" value="Erythronate-4-P_DHase"/>
</dbReference>
<dbReference type="InterPro" id="IPR006140">
    <property type="entry name" value="D-isomer_DH_NAD-bd"/>
</dbReference>
<accession>A0A0B3C0X9</accession>
<dbReference type="Proteomes" id="UP000030980">
    <property type="component" value="Unassembled WGS sequence"/>
</dbReference>
<dbReference type="Pfam" id="PF11890">
    <property type="entry name" value="DUF3410"/>
    <property type="match status" value="1"/>
</dbReference>
<feature type="domain" description="D-isomer specific 2-hydroxyacid dehydrogenase catalytic" evidence="6">
    <location>
        <begin position="25"/>
        <end position="275"/>
    </location>
</feature>
<keyword evidence="3 5" id="KW-0520">NAD</keyword>
<dbReference type="CDD" id="cd12158">
    <property type="entry name" value="ErythrP_dh"/>
    <property type="match status" value="1"/>
</dbReference>
<feature type="domain" description="Erythronate-4-phosphate dehydrogenase dimerisation" evidence="8">
    <location>
        <begin position="288"/>
        <end position="376"/>
    </location>
</feature>
<dbReference type="GO" id="GO:0033711">
    <property type="term" value="F:4-phosphoerythronate dehydrogenase activity"/>
    <property type="evidence" value="ECO:0007669"/>
    <property type="project" value="UniProtKB-EC"/>
</dbReference>
<sequence>MRILADENIPLVEAFFAEFGEIRRQPGRAFSADALAEADVLLVRSVTRVDAALLQGSPVRFVGTCTIGTDHLDLDHLAAANIAWASAPGCNARGVVDYVLGSLLALAEVAGSPLRERCYGVVGAGQVGARLVEVLRGLGCRVLVCDPPRAEREGGDYVDLDEVLAQCDVISLHTPLTSAGRWPTRHLLNAERLARLRPGSWLINASRGAVVDNQALHALLLQRPDVEAVLDVWEGEPLVDVALAERCRIATPHIAGYSLEGKARGTAQIYRALCAHLGMLAPLELEALLPEPWLPQLTLHAGADPDWALSALCRAVYDPRRDSADFRRSLRGDEDMRRAGFDALRKHYPPRREIDGLRVELLGQAPQLAALVRALGARLV</sequence>
<dbReference type="PANTHER" id="PTHR42938">
    <property type="entry name" value="FORMATE DEHYDROGENASE 1"/>
    <property type="match status" value="1"/>
</dbReference>
<evidence type="ECO:0000313" key="10">
    <source>
        <dbReference type="Proteomes" id="UP000030980"/>
    </source>
</evidence>
<feature type="binding site" evidence="5">
    <location>
        <position position="174"/>
    </location>
    <ligand>
        <name>NAD(+)</name>
        <dbReference type="ChEBI" id="CHEBI:57540"/>
    </ligand>
</feature>
<organism evidence="9 10">
    <name type="scientific">Pseudomonas flexibilis</name>
    <dbReference type="NCBI Taxonomy" id="706570"/>
    <lineage>
        <taxon>Bacteria</taxon>
        <taxon>Pseudomonadati</taxon>
        <taxon>Pseudomonadota</taxon>
        <taxon>Gammaproteobacteria</taxon>
        <taxon>Pseudomonadales</taxon>
        <taxon>Pseudomonadaceae</taxon>
        <taxon>Pseudomonas</taxon>
    </lineage>
</organism>
<comment type="pathway">
    <text evidence="5">Cofactor biosynthesis; pyridoxine 5'-phosphate biosynthesis; pyridoxine 5'-phosphate from D-erythrose 4-phosphate: step 2/5.</text>
</comment>
<name>A0A0B3C0X9_9PSED</name>
<evidence type="ECO:0000256" key="4">
    <source>
        <dbReference type="ARBA" id="ARBA00023096"/>
    </source>
</evidence>
<feature type="binding site" evidence="5">
    <location>
        <position position="66"/>
    </location>
    <ligand>
        <name>substrate</name>
    </ligand>
</feature>
<feature type="active site" evidence="5">
    <location>
        <position position="207"/>
    </location>
</feature>
<evidence type="ECO:0000256" key="2">
    <source>
        <dbReference type="ARBA" id="ARBA00023002"/>
    </source>
</evidence>
<protein>
    <recommendedName>
        <fullName evidence="5">Erythronate-4-phosphate dehydrogenase</fullName>
        <ecNumber evidence="5">1.1.1.290</ecNumber>
    </recommendedName>
</protein>